<sequence>MPSTSALHPIDPSSAHGENEKEATWIARKLAGSMTGRIIMSGYESLRATGTSVICLSPWGDSSPLLLPCIRFRDLAVHMVIAATGGTAAIAAPVMAPFGDVIITTLGDSILVELGLHAGFKLAVEGTNEIFIDNPIHHVMKSNDKRLITTAVKQLTITLKYKHTMTDASLGFFRSSIHKDVSLFSTVKDYLAIEKGWFSPYLFASGRRPVIPRTMTPDVVFCHGPFLSGDYRIGETLMNESATIIILCEPSASSTGSSLAVTQPEKSRSHLRLPSFSGMVEKTQANLSKLSLSRSPSPTPQLSPSLPAESTPLPDKPAAVEPGSAASESDTAILVAAVHPRRMVILVVGIQPHRRLWTTSARPSESVIQYTLLNGCPAIVLPVKPGSPLVAWDSLTLAELHKIGKEGGTESAQAKGIVDVLFEYVGLCVDWQRVIEPRDDEEEKTTVPLEVEMKTAGDSEPEAKREGDEGITEGKKTAVKEAIGLLVAGAINSKESKEVKKQIDLDRAGIVMFRIP</sequence>
<feature type="compositionally biased region" description="Low complexity" evidence="1">
    <location>
        <begin position="288"/>
        <end position="307"/>
    </location>
</feature>
<evidence type="ECO:0000256" key="1">
    <source>
        <dbReference type="SAM" id="MobiDB-lite"/>
    </source>
</evidence>
<feature type="region of interest" description="Disordered" evidence="1">
    <location>
        <begin position="1"/>
        <end position="21"/>
    </location>
</feature>
<dbReference type="OrthoDB" id="3351042at2759"/>
<dbReference type="Proteomes" id="UP000054279">
    <property type="component" value="Unassembled WGS sequence"/>
</dbReference>
<gene>
    <name evidence="2" type="ORF">M422DRAFT_32943</name>
</gene>
<reference evidence="2 3" key="1">
    <citation type="submission" date="2014-06" db="EMBL/GenBank/DDBJ databases">
        <title>Evolutionary Origins and Diversification of the Mycorrhizal Mutualists.</title>
        <authorList>
            <consortium name="DOE Joint Genome Institute"/>
            <consortium name="Mycorrhizal Genomics Consortium"/>
            <person name="Kohler A."/>
            <person name="Kuo A."/>
            <person name="Nagy L.G."/>
            <person name="Floudas D."/>
            <person name="Copeland A."/>
            <person name="Barry K.W."/>
            <person name="Cichocki N."/>
            <person name="Veneault-Fourrey C."/>
            <person name="LaButti K."/>
            <person name="Lindquist E.A."/>
            <person name="Lipzen A."/>
            <person name="Lundell T."/>
            <person name="Morin E."/>
            <person name="Murat C."/>
            <person name="Riley R."/>
            <person name="Ohm R."/>
            <person name="Sun H."/>
            <person name="Tunlid A."/>
            <person name="Henrissat B."/>
            <person name="Grigoriev I.V."/>
            <person name="Hibbett D.S."/>
            <person name="Martin F."/>
        </authorList>
    </citation>
    <scope>NUCLEOTIDE SEQUENCE [LARGE SCALE GENOMIC DNA]</scope>
    <source>
        <strain evidence="2 3">SS14</strain>
    </source>
</reference>
<dbReference type="EMBL" id="KN837155">
    <property type="protein sequence ID" value="KIJ39115.1"/>
    <property type="molecule type" value="Genomic_DNA"/>
</dbReference>
<feature type="region of interest" description="Disordered" evidence="1">
    <location>
        <begin position="288"/>
        <end position="325"/>
    </location>
</feature>
<keyword evidence="3" id="KW-1185">Reference proteome</keyword>
<evidence type="ECO:0000313" key="2">
    <source>
        <dbReference type="EMBL" id="KIJ39115.1"/>
    </source>
</evidence>
<feature type="region of interest" description="Disordered" evidence="1">
    <location>
        <begin position="454"/>
        <end position="475"/>
    </location>
</feature>
<accession>A0A0C9VMF0</accession>
<protein>
    <submittedName>
        <fullName evidence="2">Uncharacterized protein</fullName>
    </submittedName>
</protein>
<dbReference type="HOGENOM" id="CLU_034572_0_0_1"/>
<proteinExistence type="predicted"/>
<name>A0A0C9VMF0_SPHS4</name>
<organism evidence="2 3">
    <name type="scientific">Sphaerobolus stellatus (strain SS14)</name>
    <dbReference type="NCBI Taxonomy" id="990650"/>
    <lineage>
        <taxon>Eukaryota</taxon>
        <taxon>Fungi</taxon>
        <taxon>Dikarya</taxon>
        <taxon>Basidiomycota</taxon>
        <taxon>Agaricomycotina</taxon>
        <taxon>Agaricomycetes</taxon>
        <taxon>Phallomycetidae</taxon>
        <taxon>Geastrales</taxon>
        <taxon>Sphaerobolaceae</taxon>
        <taxon>Sphaerobolus</taxon>
    </lineage>
</organism>
<dbReference type="AlphaFoldDB" id="A0A0C9VMF0"/>
<evidence type="ECO:0000313" key="3">
    <source>
        <dbReference type="Proteomes" id="UP000054279"/>
    </source>
</evidence>